<gene>
    <name evidence="1" type="ORF">PHLGIDRAFT_129707</name>
</gene>
<proteinExistence type="predicted"/>
<evidence type="ECO:0000313" key="2">
    <source>
        <dbReference type="Proteomes" id="UP000053257"/>
    </source>
</evidence>
<dbReference type="AlphaFoldDB" id="A0A0C3RTP2"/>
<dbReference type="OrthoDB" id="3022201at2759"/>
<dbReference type="HOGENOM" id="CLU_2334342_0_0_1"/>
<protein>
    <submittedName>
        <fullName evidence="1">Uncharacterized protein</fullName>
    </submittedName>
</protein>
<dbReference type="EMBL" id="KN840585">
    <property type="protein sequence ID" value="KIP04131.1"/>
    <property type="molecule type" value="Genomic_DNA"/>
</dbReference>
<organism evidence="1 2">
    <name type="scientific">Phlebiopsis gigantea (strain 11061_1 CR5-6)</name>
    <name type="common">White-rot fungus</name>
    <name type="synonym">Peniophora gigantea</name>
    <dbReference type="NCBI Taxonomy" id="745531"/>
    <lineage>
        <taxon>Eukaryota</taxon>
        <taxon>Fungi</taxon>
        <taxon>Dikarya</taxon>
        <taxon>Basidiomycota</taxon>
        <taxon>Agaricomycotina</taxon>
        <taxon>Agaricomycetes</taxon>
        <taxon>Polyporales</taxon>
        <taxon>Phanerochaetaceae</taxon>
        <taxon>Phlebiopsis</taxon>
    </lineage>
</organism>
<reference evidence="1 2" key="1">
    <citation type="journal article" date="2014" name="PLoS Genet.">
        <title>Analysis of the Phlebiopsis gigantea genome, transcriptome and secretome provides insight into its pioneer colonization strategies of wood.</title>
        <authorList>
            <person name="Hori C."/>
            <person name="Ishida T."/>
            <person name="Igarashi K."/>
            <person name="Samejima M."/>
            <person name="Suzuki H."/>
            <person name="Master E."/>
            <person name="Ferreira P."/>
            <person name="Ruiz-Duenas F.J."/>
            <person name="Held B."/>
            <person name="Canessa P."/>
            <person name="Larrondo L.F."/>
            <person name="Schmoll M."/>
            <person name="Druzhinina I.S."/>
            <person name="Kubicek C.P."/>
            <person name="Gaskell J.A."/>
            <person name="Kersten P."/>
            <person name="St John F."/>
            <person name="Glasner J."/>
            <person name="Sabat G."/>
            <person name="Splinter BonDurant S."/>
            <person name="Syed K."/>
            <person name="Yadav J."/>
            <person name="Mgbeahuruike A.C."/>
            <person name="Kovalchuk A."/>
            <person name="Asiegbu F.O."/>
            <person name="Lackner G."/>
            <person name="Hoffmeister D."/>
            <person name="Rencoret J."/>
            <person name="Gutierrez A."/>
            <person name="Sun H."/>
            <person name="Lindquist E."/>
            <person name="Barry K."/>
            <person name="Riley R."/>
            <person name="Grigoriev I.V."/>
            <person name="Henrissat B."/>
            <person name="Kues U."/>
            <person name="Berka R.M."/>
            <person name="Martinez A.T."/>
            <person name="Covert S.F."/>
            <person name="Blanchette R.A."/>
            <person name="Cullen D."/>
        </authorList>
    </citation>
    <scope>NUCLEOTIDE SEQUENCE [LARGE SCALE GENOMIC DNA]</scope>
    <source>
        <strain evidence="1 2">11061_1 CR5-6</strain>
    </source>
</reference>
<dbReference type="Proteomes" id="UP000053257">
    <property type="component" value="Unassembled WGS sequence"/>
</dbReference>
<accession>A0A0C3RTP2</accession>
<evidence type="ECO:0000313" key="1">
    <source>
        <dbReference type="EMBL" id="KIP04131.1"/>
    </source>
</evidence>
<keyword evidence="2" id="KW-1185">Reference proteome</keyword>
<name>A0A0C3RTP2_PHLG1</name>
<sequence>MSSLWNILVKWTGPAEAEVSLLGPDVKAEAEERVKEHAQEYAPDATQARIRKPYHVGGNKPSEPEHLTVTYKQKNRDLGAWHVYRDKALKSVQVNLRS</sequence>